<dbReference type="OrthoDB" id="10263978at2759"/>
<proteinExistence type="predicted"/>
<sequence>MMQVVEELNTLRLDVLDEDWVQGIYYSEFLEFGEFPSEYESILESLETRTVFKNIMRAIDNWLSSDEPGNEEKSWATLSHHIPHQKLLAVLAYFIDYGTKNILTKEYRNNALLASRVYYKFLSISGYKAYHIYHSQLFAQSLACLGYPKALCEHEDNYYNRQDLTAEVNSIIKELRFFVLDLRVIIESLQLNPSDMNFEDILANLVDVTGGAIVNKLHVDKIEFAKIAQVIYEIIDILICDANGEPNASAIQLLFKTIVPKLVAASVDSKNANNLVRASYVTYSGLLLSRYGKAALPAYVMLLQHLCHNLDGLVSQIDMRTLK</sequence>
<dbReference type="EMBL" id="GDQN01000794">
    <property type="protein sequence ID" value="JAT90260.1"/>
    <property type="molecule type" value="Transcribed_RNA"/>
</dbReference>
<organism evidence="1">
    <name type="scientific">Pectinophora gossypiella</name>
    <name type="common">Cotton pink bollworm</name>
    <name type="synonym">Depressaria gossypiella</name>
    <dbReference type="NCBI Taxonomy" id="13191"/>
    <lineage>
        <taxon>Eukaryota</taxon>
        <taxon>Metazoa</taxon>
        <taxon>Ecdysozoa</taxon>
        <taxon>Arthropoda</taxon>
        <taxon>Hexapoda</taxon>
        <taxon>Insecta</taxon>
        <taxon>Pterygota</taxon>
        <taxon>Neoptera</taxon>
        <taxon>Endopterygota</taxon>
        <taxon>Lepidoptera</taxon>
        <taxon>Glossata</taxon>
        <taxon>Ditrysia</taxon>
        <taxon>Gelechioidea</taxon>
        <taxon>Gelechiidae</taxon>
        <taxon>Apatetrinae</taxon>
        <taxon>Pectinophora</taxon>
    </lineage>
</organism>
<evidence type="ECO:0000313" key="1">
    <source>
        <dbReference type="EMBL" id="JAT90260.1"/>
    </source>
</evidence>
<protein>
    <submittedName>
        <fullName evidence="1">Uncharacterized protein</fullName>
    </submittedName>
</protein>
<dbReference type="AlphaFoldDB" id="A0A1E1WTD4"/>
<reference evidence="1" key="1">
    <citation type="submission" date="2015-09" db="EMBL/GenBank/DDBJ databases">
        <title>De novo assembly of Pectinophora gossypiella (Pink Bollworm) gut transcriptome.</title>
        <authorList>
            <person name="Tassone E.E."/>
        </authorList>
    </citation>
    <scope>NUCLEOTIDE SEQUENCE</scope>
</reference>
<accession>A0A1E1WTD4</accession>
<name>A0A1E1WTD4_PECGO</name>
<gene>
    <name evidence="1" type="ORF">g.9456</name>
</gene>